<dbReference type="WBParaSite" id="JU765_v2.g16351.t2">
    <property type="protein sequence ID" value="JU765_v2.g16351.t2"/>
    <property type="gene ID" value="JU765_v2.g16351"/>
</dbReference>
<evidence type="ECO:0000313" key="2">
    <source>
        <dbReference type="WBParaSite" id="JU765_v2.g16351.t2"/>
    </source>
</evidence>
<evidence type="ECO:0000313" key="1">
    <source>
        <dbReference type="Proteomes" id="UP000887576"/>
    </source>
</evidence>
<accession>A0AC34QHI4</accession>
<protein>
    <submittedName>
        <fullName evidence="2">Paired box protein Pax-6</fullName>
    </submittedName>
</protein>
<organism evidence="1 2">
    <name type="scientific">Panagrolaimus sp. JU765</name>
    <dbReference type="NCBI Taxonomy" id="591449"/>
    <lineage>
        <taxon>Eukaryota</taxon>
        <taxon>Metazoa</taxon>
        <taxon>Ecdysozoa</taxon>
        <taxon>Nematoda</taxon>
        <taxon>Chromadorea</taxon>
        <taxon>Rhabditida</taxon>
        <taxon>Tylenchina</taxon>
        <taxon>Panagrolaimomorpha</taxon>
        <taxon>Panagrolaimoidea</taxon>
        <taxon>Panagrolaimidae</taxon>
        <taxon>Panagrolaimus</taxon>
    </lineage>
</organism>
<sequence>MIPTFQDQNIMPSSREYLDLSGHTGVNQLGGVFVNGRPLPDATRQKIVDLAKEGMRPCDISRNLQVSNGCVSKILCRYYESGTIRPRAIGGSKPRVATNVVCDKIAAYKNENQSIFAWEIRDKLLADGICTSDTIPSVSSINRVLRNLATKKEQQQQQACMMQTEYLDRALRNYQPWCTWQMPMPGGVGIPFQNIPVISSFEPKKEYSDDDHKPQADSDEDAAARMRLKRKLQRNRTSFTQEQIENLEREFERTHYPDVFAREGLATKINLPEARIQVWFSNRRAKWRREEKARAQKRPIGLDGAQIVQQHNGIPTPSSSLSSTGSAASASSSNGSGNHGCGVMSPHSAMLNSQQLVNQACPTPLLSNGDNKAAIAAAAIAANSVNGINGNGSSNGSTGVSPAATPTARYPHQTMPANFMQPTAHMYTNLQHTMDPYGFTMPPTQQDFSSYHMFPTAGRSPYDAFNPYARSMHHTQPAFSTSMSHNSISNPAGLSLQVSMLSGIDQSALGAQTTHLQDLSDIHNESLYWRQ</sequence>
<dbReference type="Proteomes" id="UP000887576">
    <property type="component" value="Unplaced"/>
</dbReference>
<proteinExistence type="predicted"/>
<reference evidence="2" key="1">
    <citation type="submission" date="2022-11" db="UniProtKB">
        <authorList>
            <consortium name="WormBaseParasite"/>
        </authorList>
    </citation>
    <scope>IDENTIFICATION</scope>
</reference>
<name>A0AC34QHI4_9BILA</name>